<evidence type="ECO:0000256" key="1">
    <source>
        <dbReference type="SAM" id="Phobius"/>
    </source>
</evidence>
<dbReference type="AlphaFoldDB" id="A0A4U8YWI3"/>
<keyword evidence="3" id="KW-1185">Reference proteome</keyword>
<evidence type="ECO:0000313" key="2">
    <source>
        <dbReference type="EMBL" id="VFQ46372.1"/>
    </source>
</evidence>
<organism evidence="2 3">
    <name type="scientific">Desulfoluna butyratoxydans</name>
    <dbReference type="NCBI Taxonomy" id="231438"/>
    <lineage>
        <taxon>Bacteria</taxon>
        <taxon>Pseudomonadati</taxon>
        <taxon>Thermodesulfobacteriota</taxon>
        <taxon>Desulfobacteria</taxon>
        <taxon>Desulfobacterales</taxon>
        <taxon>Desulfolunaceae</taxon>
        <taxon>Desulfoluna</taxon>
    </lineage>
</organism>
<keyword evidence="1" id="KW-1133">Transmembrane helix</keyword>
<feature type="transmembrane region" description="Helical" evidence="1">
    <location>
        <begin position="20"/>
        <end position="41"/>
    </location>
</feature>
<dbReference type="Proteomes" id="UP000507962">
    <property type="component" value="Unassembled WGS sequence"/>
</dbReference>
<feature type="transmembrane region" description="Helical" evidence="1">
    <location>
        <begin position="246"/>
        <end position="269"/>
    </location>
</feature>
<feature type="transmembrane region" description="Helical" evidence="1">
    <location>
        <begin position="210"/>
        <end position="234"/>
    </location>
</feature>
<evidence type="ECO:0000313" key="3">
    <source>
        <dbReference type="Proteomes" id="UP000507962"/>
    </source>
</evidence>
<dbReference type="EMBL" id="CAADHO010000009">
    <property type="protein sequence ID" value="VFQ46372.1"/>
    <property type="molecule type" value="Genomic_DNA"/>
</dbReference>
<feature type="transmembrane region" description="Helical" evidence="1">
    <location>
        <begin position="281"/>
        <end position="305"/>
    </location>
</feature>
<feature type="transmembrane region" description="Helical" evidence="1">
    <location>
        <begin position="85"/>
        <end position="106"/>
    </location>
</feature>
<keyword evidence="1" id="KW-0812">Transmembrane</keyword>
<accession>A0A4U8YWI3</accession>
<sequence length="362" mass="38261">MAGDVGDVSTKSGHGSVPPGLAFLSLFLVGGVAYAASGYLLSLFHYSVRGPRVFMYGVFIAGFAARFGEARLDRAEAVFGAGKSLVGRCLFGASGAVSLGAAYYVLKHPDIMSLGDEVLRGSASGGRATVLWFLIAGFLYAGFFRPLACSVWVTFAYYAGSEDSRGYVLNPLNTLILVMVPMLYVVSMGGVGVGAFFFGKASVFASVTWAELAGWVVFWGAVVASAGAVGVLLLSAAGLVRTTISYAVEVGLLAYVMSQCMYGAIYLFFDIRGMVDMTRVLLAVPVVSVCETALFWGLVFAGVVVPVRFWRQGIRYAPEGVVMHLYFSGILGLVFNVPAHSVVVARYVGAVSGLFGWVPSAF</sequence>
<feature type="transmembrane region" description="Helical" evidence="1">
    <location>
        <begin position="175"/>
        <end position="198"/>
    </location>
</feature>
<feature type="transmembrane region" description="Helical" evidence="1">
    <location>
        <begin position="130"/>
        <end position="155"/>
    </location>
</feature>
<name>A0A4U8YWI3_9BACT</name>
<gene>
    <name evidence="2" type="ORF">MSL71_40360</name>
</gene>
<reference evidence="2 3" key="1">
    <citation type="submission" date="2019-03" db="EMBL/GenBank/DDBJ databases">
        <authorList>
            <person name="Nijsse B."/>
        </authorList>
    </citation>
    <scope>NUCLEOTIDE SEQUENCE [LARGE SCALE GENOMIC DNA]</scope>
    <source>
        <strain evidence="2">Desulfoluna butyratoxydans MSL71</strain>
    </source>
</reference>
<protein>
    <submittedName>
        <fullName evidence="2">Uncharacterized protein</fullName>
    </submittedName>
</protein>
<feature type="transmembrane region" description="Helical" evidence="1">
    <location>
        <begin position="325"/>
        <end position="345"/>
    </location>
</feature>
<keyword evidence="1" id="KW-0472">Membrane</keyword>
<proteinExistence type="predicted"/>